<name>A0A0F3KSW6_9GAMM</name>
<accession>A0A0F3KSW6</accession>
<dbReference type="InterPro" id="IPR023198">
    <property type="entry name" value="PGP-like_dom2"/>
</dbReference>
<dbReference type="OrthoDB" id="9797415at2"/>
<dbReference type="PATRIC" id="fig|345309.4.peg.1691"/>
<dbReference type="Pfam" id="PF00702">
    <property type="entry name" value="Hydrolase"/>
    <property type="match status" value="1"/>
</dbReference>
<dbReference type="InterPro" id="IPR036412">
    <property type="entry name" value="HAD-like_sf"/>
</dbReference>
<dbReference type="Proteomes" id="UP000033651">
    <property type="component" value="Unassembled WGS sequence"/>
</dbReference>
<dbReference type="InterPro" id="IPR006439">
    <property type="entry name" value="HAD-SF_hydro_IA"/>
</dbReference>
<dbReference type="PANTHER" id="PTHR43611">
    <property type="entry name" value="ALPHA-D-GLUCOSE 1-PHOSPHATE PHOSPHATASE"/>
    <property type="match status" value="1"/>
</dbReference>
<evidence type="ECO:0000313" key="2">
    <source>
        <dbReference type="Proteomes" id="UP000033651"/>
    </source>
</evidence>
<evidence type="ECO:0000313" key="1">
    <source>
        <dbReference type="EMBL" id="KJV33199.1"/>
    </source>
</evidence>
<reference evidence="1 2" key="1">
    <citation type="submission" date="2015-03" db="EMBL/GenBank/DDBJ databases">
        <title>Draft genome sequence of Luteibacter yeojuensis strain SU11.</title>
        <authorList>
            <person name="Sulaiman J."/>
            <person name="Priya K."/>
            <person name="Chan K.-G."/>
        </authorList>
    </citation>
    <scope>NUCLEOTIDE SEQUENCE [LARGE SCALE GENOMIC DNA]</scope>
    <source>
        <strain evidence="1 2">SU11</strain>
    </source>
</reference>
<sequence>MYAKRDVVIFDFGGVLVDWNPRYLYRKLFGDDEAAMERFLAEVTTPEWNLRQDAGRPWEEALAELTAEHPHHAELIAAFHERWEETLRGPIDDSITILHDLKKAGHPLYGLTNWSGETFPIARKRYDFFSWFDGIVVSGDEGMIKPDPKLYETLLERYDIDAKRAVFIDDNKANVDAAHALGIHGIHFHSPAQLRADLVALGFLPK</sequence>
<dbReference type="Gene3D" id="1.10.150.240">
    <property type="entry name" value="Putative phosphatase, domain 2"/>
    <property type="match status" value="1"/>
</dbReference>
<dbReference type="SFLD" id="SFLDG01129">
    <property type="entry name" value="C1.5:_HAD__Beta-PGM__Phosphata"/>
    <property type="match status" value="1"/>
</dbReference>
<keyword evidence="2" id="KW-1185">Reference proteome</keyword>
<comment type="caution">
    <text evidence="1">The sequence shown here is derived from an EMBL/GenBank/DDBJ whole genome shotgun (WGS) entry which is preliminary data.</text>
</comment>
<organism evidence="1 2">
    <name type="scientific">Luteibacter yeojuensis</name>
    <dbReference type="NCBI Taxonomy" id="345309"/>
    <lineage>
        <taxon>Bacteria</taxon>
        <taxon>Pseudomonadati</taxon>
        <taxon>Pseudomonadota</taxon>
        <taxon>Gammaproteobacteria</taxon>
        <taxon>Lysobacterales</taxon>
        <taxon>Rhodanobacteraceae</taxon>
        <taxon>Luteibacter</taxon>
    </lineage>
</organism>
<dbReference type="NCBIfam" id="TIGR01509">
    <property type="entry name" value="HAD-SF-IA-v3"/>
    <property type="match status" value="1"/>
</dbReference>
<protein>
    <recommendedName>
        <fullName evidence="3">2-haloacid dehalogenase</fullName>
    </recommendedName>
</protein>
<dbReference type="RefSeq" id="WP_045829773.1">
    <property type="nucleotide sequence ID" value="NZ_JZRB01000023.1"/>
</dbReference>
<dbReference type="CDD" id="cd02603">
    <property type="entry name" value="HAD_sEH-N_like"/>
    <property type="match status" value="1"/>
</dbReference>
<dbReference type="PANTHER" id="PTHR43611:SF3">
    <property type="entry name" value="FLAVIN MONONUCLEOTIDE HYDROLASE 1, CHLOROPLATIC"/>
    <property type="match status" value="1"/>
</dbReference>
<dbReference type="Gene3D" id="3.40.50.1000">
    <property type="entry name" value="HAD superfamily/HAD-like"/>
    <property type="match status" value="1"/>
</dbReference>
<dbReference type="SUPFAM" id="SSF56784">
    <property type="entry name" value="HAD-like"/>
    <property type="match status" value="1"/>
</dbReference>
<gene>
    <name evidence="1" type="ORF">VI08_11715</name>
</gene>
<dbReference type="AlphaFoldDB" id="A0A0F3KSW6"/>
<dbReference type="SFLD" id="SFLDS00003">
    <property type="entry name" value="Haloacid_Dehalogenase"/>
    <property type="match status" value="1"/>
</dbReference>
<dbReference type="EMBL" id="JZRB01000023">
    <property type="protein sequence ID" value="KJV33199.1"/>
    <property type="molecule type" value="Genomic_DNA"/>
</dbReference>
<dbReference type="InterPro" id="IPR023214">
    <property type="entry name" value="HAD_sf"/>
</dbReference>
<evidence type="ECO:0008006" key="3">
    <source>
        <dbReference type="Google" id="ProtNLM"/>
    </source>
</evidence>
<proteinExistence type="predicted"/>